<dbReference type="GO" id="GO:0050567">
    <property type="term" value="F:glutaminyl-tRNA synthase (glutamine-hydrolyzing) activity"/>
    <property type="evidence" value="ECO:0007669"/>
    <property type="project" value="UniProtKB-EC"/>
</dbReference>
<dbReference type="EC" id="6.3.5.7" evidence="2"/>
<evidence type="ECO:0000313" key="2">
    <source>
        <dbReference type="EMBL" id="CAA9557816.1"/>
    </source>
</evidence>
<evidence type="ECO:0000256" key="1">
    <source>
        <dbReference type="SAM" id="MobiDB-lite"/>
    </source>
</evidence>
<feature type="non-terminal residue" evidence="2">
    <location>
        <position position="64"/>
    </location>
</feature>
<protein>
    <submittedName>
        <fullName evidence="2">Aspartyl-tRNA(Asn) amidotransferase subunit A @ Glutamyl-tRNA(Gln) amidotransferase subunit A</fullName>
        <ecNumber evidence="2">6.3.5.6</ecNumber>
        <ecNumber evidence="2">6.3.5.7</ecNumber>
    </submittedName>
</protein>
<name>A0A6J4UTS2_9BACT</name>
<reference evidence="2" key="1">
    <citation type="submission" date="2020-02" db="EMBL/GenBank/DDBJ databases">
        <authorList>
            <person name="Meier V. D."/>
        </authorList>
    </citation>
    <scope>NUCLEOTIDE SEQUENCE</scope>
    <source>
        <strain evidence="2">AVDCRST_MAG19</strain>
    </source>
</reference>
<accession>A0A6J4UTS2</accession>
<gene>
    <name evidence="2" type="ORF">AVDCRST_MAG19-1338</name>
</gene>
<dbReference type="EC" id="6.3.5.6" evidence="2"/>
<organism evidence="2">
    <name type="scientific">uncultured Thermomicrobiales bacterium</name>
    <dbReference type="NCBI Taxonomy" id="1645740"/>
    <lineage>
        <taxon>Bacteria</taxon>
        <taxon>Pseudomonadati</taxon>
        <taxon>Thermomicrobiota</taxon>
        <taxon>Thermomicrobia</taxon>
        <taxon>Thermomicrobiales</taxon>
        <taxon>environmental samples</taxon>
    </lineage>
</organism>
<feature type="compositionally biased region" description="Low complexity" evidence="1">
    <location>
        <begin position="8"/>
        <end position="34"/>
    </location>
</feature>
<dbReference type="GO" id="GO:0016740">
    <property type="term" value="F:transferase activity"/>
    <property type="evidence" value="ECO:0007669"/>
    <property type="project" value="UniProtKB-KW"/>
</dbReference>
<feature type="compositionally biased region" description="Polar residues" evidence="1">
    <location>
        <begin position="35"/>
        <end position="49"/>
    </location>
</feature>
<keyword evidence="2" id="KW-0436">Ligase</keyword>
<proteinExistence type="predicted"/>
<keyword evidence="2" id="KW-0808">Transferase</keyword>
<dbReference type="AlphaFoldDB" id="A0A6J4UTS2"/>
<sequence length="64" mass="6596">SPFRRTWPASPASPCRAASPTASRSAFRSSAGPSTRQPSFASPMPTSARSRGPGCGLRSDETSA</sequence>
<dbReference type="GO" id="GO:0050566">
    <property type="term" value="F:asparaginyl-tRNA synthase (glutamine-hydrolyzing) activity"/>
    <property type="evidence" value="ECO:0007669"/>
    <property type="project" value="UniProtKB-EC"/>
</dbReference>
<feature type="non-terminal residue" evidence="2">
    <location>
        <position position="1"/>
    </location>
</feature>
<dbReference type="EMBL" id="CADCWL010000059">
    <property type="protein sequence ID" value="CAA9557816.1"/>
    <property type="molecule type" value="Genomic_DNA"/>
</dbReference>
<feature type="region of interest" description="Disordered" evidence="1">
    <location>
        <begin position="1"/>
        <end position="64"/>
    </location>
</feature>